<proteinExistence type="predicted"/>
<reference evidence="1" key="1">
    <citation type="submission" date="2023-04" db="EMBL/GenBank/DDBJ databases">
        <title>Ambrosiozyma monospora NBRC 10751.</title>
        <authorList>
            <person name="Ichikawa N."/>
            <person name="Sato H."/>
            <person name="Tonouchi N."/>
        </authorList>
    </citation>
    <scope>NUCLEOTIDE SEQUENCE</scope>
    <source>
        <strain evidence="1">NBRC 10751</strain>
    </source>
</reference>
<comment type="caution">
    <text evidence="1">The sequence shown here is derived from an EMBL/GenBank/DDBJ whole genome shotgun (WGS) entry which is preliminary data.</text>
</comment>
<evidence type="ECO:0000313" key="1">
    <source>
        <dbReference type="EMBL" id="GME99852.1"/>
    </source>
</evidence>
<accession>A0ACB5U1Z2</accession>
<dbReference type="Proteomes" id="UP001165064">
    <property type="component" value="Unassembled WGS sequence"/>
</dbReference>
<gene>
    <name evidence="1" type="ORF">Amon02_001084500</name>
</gene>
<name>A0ACB5U1Z2_AMBMO</name>
<keyword evidence="2" id="KW-1185">Reference proteome</keyword>
<sequence length="160" mass="18185">MVIKALVFDSSITNSPVFTNFVAFIIKNSVKMHMVSSHAISRCVKDDTPFFDHGCRRLDADYHRSSDIRNVNHLDHVTSLTCNLAALQDIWQKIKLQDLVSLTELRIVMDFTTERGVSEPVSVIETSPELLQEVSEMNIRHVLSIKVSDDNYTFEDVLTS</sequence>
<evidence type="ECO:0000313" key="2">
    <source>
        <dbReference type="Proteomes" id="UP001165064"/>
    </source>
</evidence>
<organism evidence="1 2">
    <name type="scientific">Ambrosiozyma monospora</name>
    <name type="common">Yeast</name>
    <name type="synonym">Endomycopsis monosporus</name>
    <dbReference type="NCBI Taxonomy" id="43982"/>
    <lineage>
        <taxon>Eukaryota</taxon>
        <taxon>Fungi</taxon>
        <taxon>Dikarya</taxon>
        <taxon>Ascomycota</taxon>
        <taxon>Saccharomycotina</taxon>
        <taxon>Pichiomycetes</taxon>
        <taxon>Pichiales</taxon>
        <taxon>Pichiaceae</taxon>
        <taxon>Ambrosiozyma</taxon>
    </lineage>
</organism>
<protein>
    <submittedName>
        <fullName evidence="1">Unnamed protein product</fullName>
    </submittedName>
</protein>
<dbReference type="EMBL" id="BSXS01011169">
    <property type="protein sequence ID" value="GME99852.1"/>
    <property type="molecule type" value="Genomic_DNA"/>
</dbReference>